<accession>A0A9W9Q0N7</accession>
<evidence type="ECO:0000256" key="1">
    <source>
        <dbReference type="ARBA" id="ARBA00022737"/>
    </source>
</evidence>
<dbReference type="AlphaFoldDB" id="A0A9W9Q0N7"/>
<dbReference type="EMBL" id="JAPZBQ010000006">
    <property type="protein sequence ID" value="KAJ5322378.1"/>
    <property type="molecule type" value="Genomic_DNA"/>
</dbReference>
<dbReference type="InterPro" id="IPR036770">
    <property type="entry name" value="Ankyrin_rpt-contain_sf"/>
</dbReference>
<comment type="caution">
    <text evidence="4">The sequence shown here is derived from an EMBL/GenBank/DDBJ whole genome shotgun (WGS) entry which is preliminary data.</text>
</comment>
<name>A0A9W9Q0N7_PENBR</name>
<reference evidence="4" key="1">
    <citation type="submission" date="2022-12" db="EMBL/GenBank/DDBJ databases">
        <authorList>
            <person name="Petersen C."/>
        </authorList>
    </citation>
    <scope>NUCLEOTIDE SEQUENCE</scope>
    <source>
        <strain evidence="4">IBT 35673</strain>
    </source>
</reference>
<dbReference type="PANTHER" id="PTHR24171:SF9">
    <property type="entry name" value="ANKYRIN REPEAT DOMAIN-CONTAINING PROTEIN 39"/>
    <property type="match status" value="1"/>
</dbReference>
<proteinExistence type="predicted"/>
<protein>
    <submittedName>
        <fullName evidence="4">Ankyrin repeat-containing domain protein</fullName>
    </submittedName>
</protein>
<dbReference type="PROSITE" id="PS50088">
    <property type="entry name" value="ANK_REPEAT"/>
    <property type="match status" value="1"/>
</dbReference>
<dbReference type="InterPro" id="IPR002110">
    <property type="entry name" value="Ankyrin_rpt"/>
</dbReference>
<evidence type="ECO:0000256" key="3">
    <source>
        <dbReference type="PROSITE-ProRule" id="PRU00023"/>
    </source>
</evidence>
<keyword evidence="1" id="KW-0677">Repeat</keyword>
<evidence type="ECO:0000256" key="2">
    <source>
        <dbReference type="ARBA" id="ARBA00023043"/>
    </source>
</evidence>
<dbReference type="Proteomes" id="UP001147695">
    <property type="component" value="Unassembled WGS sequence"/>
</dbReference>
<dbReference type="Pfam" id="PF12796">
    <property type="entry name" value="Ank_2"/>
    <property type="match status" value="1"/>
</dbReference>
<feature type="repeat" description="ANK" evidence="3">
    <location>
        <begin position="18"/>
        <end position="56"/>
    </location>
</feature>
<dbReference type="SMART" id="SM00248">
    <property type="entry name" value="ANK"/>
    <property type="match status" value="1"/>
</dbReference>
<dbReference type="SUPFAM" id="SSF48403">
    <property type="entry name" value="Ankyrin repeat"/>
    <property type="match status" value="1"/>
</dbReference>
<dbReference type="PRINTS" id="PR01415">
    <property type="entry name" value="ANKYRIN"/>
</dbReference>
<dbReference type="Gene3D" id="1.25.40.20">
    <property type="entry name" value="Ankyrin repeat-containing domain"/>
    <property type="match status" value="1"/>
</dbReference>
<organism evidence="4 5">
    <name type="scientific">Penicillium brevicompactum</name>
    <dbReference type="NCBI Taxonomy" id="5074"/>
    <lineage>
        <taxon>Eukaryota</taxon>
        <taxon>Fungi</taxon>
        <taxon>Dikarya</taxon>
        <taxon>Ascomycota</taxon>
        <taxon>Pezizomycotina</taxon>
        <taxon>Eurotiomycetes</taxon>
        <taxon>Eurotiomycetidae</taxon>
        <taxon>Eurotiales</taxon>
        <taxon>Aspergillaceae</taxon>
        <taxon>Penicillium</taxon>
    </lineage>
</organism>
<keyword evidence="2 3" id="KW-0040">ANK repeat</keyword>
<evidence type="ECO:0000313" key="4">
    <source>
        <dbReference type="EMBL" id="KAJ5322378.1"/>
    </source>
</evidence>
<gene>
    <name evidence="4" type="ORF">N7452_010667</name>
</gene>
<evidence type="ECO:0000313" key="5">
    <source>
        <dbReference type="Proteomes" id="UP001147695"/>
    </source>
</evidence>
<dbReference type="PROSITE" id="PS50297">
    <property type="entry name" value="ANK_REP_REGION"/>
    <property type="match status" value="1"/>
</dbReference>
<reference evidence="4" key="2">
    <citation type="journal article" date="2023" name="IMA Fungus">
        <title>Comparative genomic study of the Penicillium genus elucidates a diverse pangenome and 15 lateral gene transfer events.</title>
        <authorList>
            <person name="Petersen C."/>
            <person name="Sorensen T."/>
            <person name="Nielsen M.R."/>
            <person name="Sondergaard T.E."/>
            <person name="Sorensen J.L."/>
            <person name="Fitzpatrick D.A."/>
            <person name="Frisvad J.C."/>
            <person name="Nielsen K.L."/>
        </authorList>
    </citation>
    <scope>NUCLEOTIDE SEQUENCE</scope>
    <source>
        <strain evidence="4">IBT 35673</strain>
    </source>
</reference>
<dbReference type="PANTHER" id="PTHR24171">
    <property type="entry name" value="ANKYRIN REPEAT DOMAIN-CONTAINING PROTEIN 39-RELATED"/>
    <property type="match status" value="1"/>
</dbReference>
<sequence>MVKLLLDHGAKLNSQCCLGQAPLHSAAECGDEAVSGHDAVLKLLLEHGADVEATDRDGKTPVSVVQELLLPGKSIEWWNRRERAIELLLQWMSRGS</sequence>